<comment type="caution">
    <text evidence="1">The sequence shown here is derived from an EMBL/GenBank/DDBJ whole genome shotgun (WGS) entry which is preliminary data.</text>
</comment>
<dbReference type="SUPFAM" id="SSF56112">
    <property type="entry name" value="Protein kinase-like (PK-like)"/>
    <property type="match status" value="1"/>
</dbReference>
<dbReference type="InterPro" id="IPR011009">
    <property type="entry name" value="Kinase-like_dom_sf"/>
</dbReference>
<evidence type="ECO:0008006" key="3">
    <source>
        <dbReference type="Google" id="ProtNLM"/>
    </source>
</evidence>
<proteinExistence type="predicted"/>
<protein>
    <recommendedName>
        <fullName evidence="3">Protein kinase domain-containing protein</fullName>
    </recommendedName>
</protein>
<dbReference type="AlphaFoldDB" id="A0A0P7AAK3"/>
<evidence type="ECO:0000313" key="2">
    <source>
        <dbReference type="Proteomes" id="UP000050424"/>
    </source>
</evidence>
<dbReference type="Proteomes" id="UP000050424">
    <property type="component" value="Unassembled WGS sequence"/>
</dbReference>
<dbReference type="OrthoDB" id="2942798at2759"/>
<sequence length="227" mass="26055">MDEERDENGKLLPLLVKFRFKTNTLSAVGDWNDREHPNVLRLTILRSSFDQAIISFLLALPHAIQNLARALVPGYFLPSRIVLKKMKPEWDDEFNNEVCMYERLRSVQGSLIPICYGLATCEGKRALILSEVNGVLPFEQPIDSPLDAPEFCRRLKAAFEELGSFGLMYGDPKLDNYLLVDDRIVILDLESVEEGQEEGVVERVIDSSSEFAMDRYKGYLKDRYMVW</sequence>
<gene>
    <name evidence="1" type="ORF">AK830_g12550</name>
</gene>
<name>A0A0P7AAK3_9HYPO</name>
<reference evidence="1 2" key="1">
    <citation type="submission" date="2015-09" db="EMBL/GenBank/DDBJ databases">
        <title>Draft genome of a European isolate of the apple canker pathogen Neonectria ditissima.</title>
        <authorList>
            <person name="Gomez-Cortecero A."/>
            <person name="Harrison R.J."/>
            <person name="Armitage A.D."/>
        </authorList>
    </citation>
    <scope>NUCLEOTIDE SEQUENCE [LARGE SCALE GENOMIC DNA]</scope>
    <source>
        <strain evidence="1 2">R09/05</strain>
    </source>
</reference>
<dbReference type="EMBL" id="LKCW01000426">
    <property type="protein sequence ID" value="KPM34021.1"/>
    <property type="molecule type" value="Genomic_DNA"/>
</dbReference>
<evidence type="ECO:0000313" key="1">
    <source>
        <dbReference type="EMBL" id="KPM34021.1"/>
    </source>
</evidence>
<accession>A0A0P7AAK3</accession>
<keyword evidence="2" id="KW-1185">Reference proteome</keyword>
<dbReference type="STRING" id="78410.A0A0P7AAK3"/>
<organism evidence="1 2">
    <name type="scientific">Neonectria ditissima</name>
    <dbReference type="NCBI Taxonomy" id="78410"/>
    <lineage>
        <taxon>Eukaryota</taxon>
        <taxon>Fungi</taxon>
        <taxon>Dikarya</taxon>
        <taxon>Ascomycota</taxon>
        <taxon>Pezizomycotina</taxon>
        <taxon>Sordariomycetes</taxon>
        <taxon>Hypocreomycetidae</taxon>
        <taxon>Hypocreales</taxon>
        <taxon>Nectriaceae</taxon>
        <taxon>Neonectria</taxon>
    </lineage>
</organism>